<proteinExistence type="predicted"/>
<gene>
    <name evidence="2" type="ORF">HPHPH24_1194</name>
</gene>
<sequence>MSITSGIVLTTLMAYSLASVSLAPYFILLGYPTLYHAR</sequence>
<keyword evidence="1" id="KW-0812">Transmembrane</keyword>
<reference evidence="2 3" key="1">
    <citation type="journal article" date="2013" name="Pathog. Dis.">
        <title>Genome sequences of 65 Helicobacter pylori strains isolated from asymptomatic individuals and patients with gastric cancer, peptic ulcer disease, or gastritis.</title>
        <authorList>
            <person name="Blanchard T.G."/>
            <person name="Czinn S.J."/>
            <person name="Correa P."/>
            <person name="Nakazawa T."/>
            <person name="Keelan M."/>
            <person name="Morningstar L."/>
            <person name="Santana-Cruz I."/>
            <person name="Maroo A."/>
            <person name="McCracken C."/>
            <person name="Shefchek K."/>
            <person name="Daugherty S."/>
            <person name="Song Y."/>
            <person name="Fraser C.M."/>
            <person name="Fricke W.F."/>
        </authorList>
    </citation>
    <scope>NUCLEOTIDE SEQUENCE [LARGE SCALE GENOMIC DNA]</scope>
    <source>
        <strain evidence="2 3">Hp H-24</strain>
    </source>
</reference>
<dbReference type="AlphaFoldDB" id="I9RWI3"/>
<keyword evidence="1" id="KW-0472">Membrane</keyword>
<protein>
    <submittedName>
        <fullName evidence="2">Uncharacterized protein</fullName>
    </submittedName>
</protein>
<dbReference type="EMBL" id="AKOG01000006">
    <property type="protein sequence ID" value="EJB50801.1"/>
    <property type="molecule type" value="Genomic_DNA"/>
</dbReference>
<dbReference type="Proteomes" id="UP000004761">
    <property type="component" value="Unassembled WGS sequence"/>
</dbReference>
<accession>I9RWI3</accession>
<evidence type="ECO:0000313" key="3">
    <source>
        <dbReference type="Proteomes" id="UP000004761"/>
    </source>
</evidence>
<name>I9RWI3_HELPX</name>
<evidence type="ECO:0000256" key="1">
    <source>
        <dbReference type="SAM" id="Phobius"/>
    </source>
</evidence>
<keyword evidence="1" id="KW-1133">Transmembrane helix</keyword>
<evidence type="ECO:0000313" key="2">
    <source>
        <dbReference type="EMBL" id="EJB50801.1"/>
    </source>
</evidence>
<organism evidence="2 3">
    <name type="scientific">Helicobacter pylori Hp H-24</name>
    <dbReference type="NCBI Taxonomy" id="992039"/>
    <lineage>
        <taxon>Bacteria</taxon>
        <taxon>Pseudomonadati</taxon>
        <taxon>Campylobacterota</taxon>
        <taxon>Epsilonproteobacteria</taxon>
        <taxon>Campylobacterales</taxon>
        <taxon>Helicobacteraceae</taxon>
        <taxon>Helicobacter</taxon>
    </lineage>
</organism>
<feature type="transmembrane region" description="Helical" evidence="1">
    <location>
        <begin position="12"/>
        <end position="34"/>
    </location>
</feature>
<comment type="caution">
    <text evidence="2">The sequence shown here is derived from an EMBL/GenBank/DDBJ whole genome shotgun (WGS) entry which is preliminary data.</text>
</comment>